<evidence type="ECO:0000256" key="2">
    <source>
        <dbReference type="ARBA" id="ARBA00023125"/>
    </source>
</evidence>
<organism evidence="5 6">
    <name type="scientific">Roseburia hominis (strain DSM 16839 / JCM 17582 / NCIMB 14029 / A2-183)</name>
    <dbReference type="NCBI Taxonomy" id="585394"/>
    <lineage>
        <taxon>Bacteria</taxon>
        <taxon>Bacillati</taxon>
        <taxon>Bacillota</taxon>
        <taxon>Clostridia</taxon>
        <taxon>Lachnospirales</taxon>
        <taxon>Lachnospiraceae</taxon>
        <taxon>Roseburia</taxon>
    </lineage>
</organism>
<dbReference type="eggNOG" id="COG1917">
    <property type="taxonomic scope" value="Bacteria"/>
</dbReference>
<accession>G2T1A1</accession>
<dbReference type="SMART" id="SM00342">
    <property type="entry name" value="HTH_ARAC"/>
    <property type="match status" value="1"/>
</dbReference>
<dbReference type="InterPro" id="IPR009057">
    <property type="entry name" value="Homeodomain-like_sf"/>
</dbReference>
<dbReference type="PANTHER" id="PTHR43280">
    <property type="entry name" value="ARAC-FAMILY TRANSCRIPTIONAL REGULATOR"/>
    <property type="match status" value="1"/>
</dbReference>
<dbReference type="SUPFAM" id="SSF46689">
    <property type="entry name" value="Homeodomain-like"/>
    <property type="match status" value="1"/>
</dbReference>
<proteinExistence type="predicted"/>
<dbReference type="PANTHER" id="PTHR43280:SF34">
    <property type="entry name" value="ARAC-FAMILY TRANSCRIPTIONAL REGULATOR"/>
    <property type="match status" value="1"/>
</dbReference>
<dbReference type="InterPro" id="IPR020449">
    <property type="entry name" value="Tscrpt_reg_AraC-type_HTH"/>
</dbReference>
<dbReference type="HOGENOM" id="CLU_000445_88_0_9"/>
<dbReference type="OrthoDB" id="9816335at2"/>
<keyword evidence="2" id="KW-0238">DNA-binding</keyword>
<evidence type="ECO:0000313" key="6">
    <source>
        <dbReference type="Proteomes" id="UP000008178"/>
    </source>
</evidence>
<dbReference type="AlphaFoldDB" id="G2T1A1"/>
<dbReference type="Pfam" id="PF07883">
    <property type="entry name" value="Cupin_2"/>
    <property type="match status" value="1"/>
</dbReference>
<dbReference type="eggNOG" id="COG2207">
    <property type="taxonomic scope" value="Bacteria"/>
</dbReference>
<feature type="domain" description="HTH araC/xylS-type" evidence="4">
    <location>
        <begin position="221"/>
        <end position="318"/>
    </location>
</feature>
<reference evidence="5 6" key="1">
    <citation type="journal article" date="2015" name="Genome Announc.">
        <title>Complete genome sequence of the human gut symbiont Roseburia hominis.</title>
        <authorList>
            <person name="Travis A.J."/>
            <person name="Kelly D."/>
            <person name="Flint H.J."/>
            <person name="Aminov R.I."/>
        </authorList>
    </citation>
    <scope>NUCLEOTIDE SEQUENCE [LARGE SCALE GENOMIC DNA]</scope>
    <source>
        <strain evidence="6">DSM 16839 / JCM 17582 / NCIMB 14029 / A2-183</strain>
    </source>
</reference>
<name>G2T1A1_ROSHA</name>
<protein>
    <submittedName>
        <fullName evidence="5">AraC family transcriptional regulator</fullName>
    </submittedName>
</protein>
<dbReference type="InterPro" id="IPR014710">
    <property type="entry name" value="RmlC-like_jellyroll"/>
</dbReference>
<dbReference type="STRING" id="585394.RHOM_06060"/>
<dbReference type="InterPro" id="IPR011051">
    <property type="entry name" value="RmlC_Cupin_sf"/>
</dbReference>
<dbReference type="RefSeq" id="WP_014079376.1">
    <property type="nucleotide sequence ID" value="NC_015977.1"/>
</dbReference>
<keyword evidence="6" id="KW-1185">Reference proteome</keyword>
<dbReference type="SUPFAM" id="SSF51182">
    <property type="entry name" value="RmlC-like cupins"/>
    <property type="match status" value="1"/>
</dbReference>
<dbReference type="GeneID" id="93723040"/>
<dbReference type="GO" id="GO:0043565">
    <property type="term" value="F:sequence-specific DNA binding"/>
    <property type="evidence" value="ECO:0007669"/>
    <property type="project" value="InterPro"/>
</dbReference>
<dbReference type="Gene3D" id="1.10.10.60">
    <property type="entry name" value="Homeodomain-like"/>
    <property type="match status" value="2"/>
</dbReference>
<evidence type="ECO:0000259" key="4">
    <source>
        <dbReference type="PROSITE" id="PS01124"/>
    </source>
</evidence>
<dbReference type="PRINTS" id="PR00032">
    <property type="entry name" value="HTHARAC"/>
</dbReference>
<evidence type="ECO:0000256" key="1">
    <source>
        <dbReference type="ARBA" id="ARBA00023015"/>
    </source>
</evidence>
<dbReference type="InterPro" id="IPR018060">
    <property type="entry name" value="HTH_AraC"/>
</dbReference>
<evidence type="ECO:0000313" key="5">
    <source>
        <dbReference type="EMBL" id="AEN96331.1"/>
    </source>
</evidence>
<dbReference type="Pfam" id="PF12833">
    <property type="entry name" value="HTH_18"/>
    <property type="match status" value="1"/>
</dbReference>
<evidence type="ECO:0000256" key="3">
    <source>
        <dbReference type="ARBA" id="ARBA00023163"/>
    </source>
</evidence>
<dbReference type="Gene3D" id="2.60.120.10">
    <property type="entry name" value="Jelly Rolls"/>
    <property type="match status" value="1"/>
</dbReference>
<sequence>MREELLNELMVISEEEKKYRAGQGMVERQLYARESIGEIDRDLLLKRGRLITVRPHSRFVDFPEHRHNYVEIMYVVQGSITHIIEGKELTLHKGDVLMLNQQVRHAIRRAEYEDIGINFIALPEFFEVPLSMLHEKNVLAEFIAGAFGQKNPVSHYLLFRLKEQPQVENLMENMIESMLHEHSDEDVMNQYTMGLVFLYLLNHLENLSHNSSMDYRETIVQAVLGYIKSDCKNANLTKIAKDTHQSVSVLSKLIRQKTGDTFKELLQQRRFETAAHLLKETDLAVEEIALDVGYENLSYFFRQFKSRYGVTPRAYRMMNLRDAGNLDEKS</sequence>
<dbReference type="InterPro" id="IPR013096">
    <property type="entry name" value="Cupin_2"/>
</dbReference>
<keyword evidence="3" id="KW-0804">Transcription</keyword>
<dbReference type="Proteomes" id="UP000008178">
    <property type="component" value="Chromosome"/>
</dbReference>
<dbReference type="GO" id="GO:0003700">
    <property type="term" value="F:DNA-binding transcription factor activity"/>
    <property type="evidence" value="ECO:0007669"/>
    <property type="project" value="InterPro"/>
</dbReference>
<dbReference type="PROSITE" id="PS01124">
    <property type="entry name" value="HTH_ARAC_FAMILY_2"/>
    <property type="match status" value="1"/>
</dbReference>
<dbReference type="EMBL" id="CP003040">
    <property type="protein sequence ID" value="AEN96331.1"/>
    <property type="molecule type" value="Genomic_DNA"/>
</dbReference>
<dbReference type="KEGG" id="rho:RHOM_06060"/>
<keyword evidence="1" id="KW-0805">Transcription regulation</keyword>
<gene>
    <name evidence="5" type="ordered locus">RHOM_06060</name>
</gene>
<dbReference type="BioCyc" id="RHOM585394:G1H02-1221-MONOMER"/>